<dbReference type="EMBL" id="JADPKZ010000039">
    <property type="protein sequence ID" value="MBF8377814.1"/>
    <property type="molecule type" value="Genomic_DNA"/>
</dbReference>
<dbReference type="Proteomes" id="UP000642910">
    <property type="component" value="Unassembled WGS sequence"/>
</dbReference>
<evidence type="ECO:0000313" key="2">
    <source>
        <dbReference type="Proteomes" id="UP000642910"/>
    </source>
</evidence>
<gene>
    <name evidence="1" type="ORF">IW967_08040</name>
</gene>
<comment type="caution">
    <text evidence="1">The sequence shown here is derived from an EMBL/GenBank/DDBJ whole genome shotgun (WGS) entry which is preliminary data.</text>
</comment>
<accession>A0ABS0F3E4</accession>
<sequence length="360" mass="38650">MTKSVLVSVTVLFLAAGSWLGKFAADIRAVQPSSAVHTVRVSAAPVAFPFPADAYSPTAGFLCPTPGVQVPGGPKPGSYAYGRIWASHLHAYLPQPGAERYRETYDEQAGGDWIVWQYVTMDMSDGLTRVDAYDVKTQRASEVWRASPANGVLLKMQLVGHQLWYLTETVRSSVKSETVKTELHDRNLETGADRVVLISAAQGREEVATDFAVDGSTVALVEERAQDVLQGAEKVPFTLELDDLAHHRAVTVAHGENENPSTLCAANGIYAWSSNAAGVMAYVSATGQTLHIASTPSYVAVGGHEVWWHAINSDAYGGENVLTGERLRFPSSVKPVGIAFSNGVGIVNTMHNTYTFSPSA</sequence>
<evidence type="ECO:0008006" key="3">
    <source>
        <dbReference type="Google" id="ProtNLM"/>
    </source>
</evidence>
<protein>
    <recommendedName>
        <fullName evidence="3">PQQ-like domain-containing protein</fullName>
    </recommendedName>
</protein>
<proteinExistence type="predicted"/>
<organism evidence="1 2">
    <name type="scientific">Alicyclobacillus mali</name>
    <name type="common">ex Roth et al. 2021</name>
    <dbReference type="NCBI Taxonomy" id="1123961"/>
    <lineage>
        <taxon>Bacteria</taxon>
        <taxon>Bacillati</taxon>
        <taxon>Bacillota</taxon>
        <taxon>Bacilli</taxon>
        <taxon>Bacillales</taxon>
        <taxon>Alicyclobacillaceae</taxon>
        <taxon>Alicyclobacillus</taxon>
    </lineage>
</organism>
<evidence type="ECO:0000313" key="1">
    <source>
        <dbReference type="EMBL" id="MBF8377814.1"/>
    </source>
</evidence>
<keyword evidence="2" id="KW-1185">Reference proteome</keyword>
<name>A0ABS0F3E4_9BACL</name>
<reference evidence="1 2" key="1">
    <citation type="submission" date="2020-11" db="EMBL/GenBank/DDBJ databases">
        <title>Genomic insight of Alicyclobacillus mali FL 18 reveals a new arsenic-resistant strain, with potential in environmental biotechnology.</title>
        <authorList>
            <person name="Fiorentino G."/>
            <person name="Gallo G."/>
            <person name="Aulitto M."/>
        </authorList>
    </citation>
    <scope>NUCLEOTIDE SEQUENCE [LARGE SCALE GENOMIC DNA]</scope>
    <source>
        <strain evidence="1 2">FL 18</strain>
    </source>
</reference>
<dbReference type="RefSeq" id="WP_195867561.1">
    <property type="nucleotide sequence ID" value="NZ_JADPKZ010000039.1"/>
</dbReference>